<gene>
    <name evidence="2" type="ORF">PCOR1329_LOCUS85534</name>
</gene>
<protein>
    <submittedName>
        <fullName evidence="2">Uncharacterized protein</fullName>
    </submittedName>
</protein>
<evidence type="ECO:0000256" key="1">
    <source>
        <dbReference type="SAM" id="MobiDB-lite"/>
    </source>
</evidence>
<feature type="compositionally biased region" description="Basic and acidic residues" evidence="1">
    <location>
        <begin position="9"/>
        <end position="19"/>
    </location>
</feature>
<organism evidence="2 3">
    <name type="scientific">Prorocentrum cordatum</name>
    <dbReference type="NCBI Taxonomy" id="2364126"/>
    <lineage>
        <taxon>Eukaryota</taxon>
        <taxon>Sar</taxon>
        <taxon>Alveolata</taxon>
        <taxon>Dinophyceae</taxon>
        <taxon>Prorocentrales</taxon>
        <taxon>Prorocentraceae</taxon>
        <taxon>Prorocentrum</taxon>
    </lineage>
</organism>
<reference evidence="2" key="1">
    <citation type="submission" date="2023-10" db="EMBL/GenBank/DDBJ databases">
        <authorList>
            <person name="Chen Y."/>
            <person name="Shah S."/>
            <person name="Dougan E. K."/>
            <person name="Thang M."/>
            <person name="Chan C."/>
        </authorList>
    </citation>
    <scope>NUCLEOTIDE SEQUENCE [LARGE SCALE GENOMIC DNA]</scope>
</reference>
<comment type="caution">
    <text evidence="2">The sequence shown here is derived from an EMBL/GenBank/DDBJ whole genome shotgun (WGS) entry which is preliminary data.</text>
</comment>
<name>A0ABN9YFY9_9DINO</name>
<feature type="compositionally biased region" description="Basic and acidic residues" evidence="1">
    <location>
        <begin position="48"/>
        <end position="65"/>
    </location>
</feature>
<sequence length="102" mass="11281">MRSSVTEEDGAKQQEEWEVKTGQGALGQSGTRCRQSTVTCDASSGRTEAPHARRQEGEGELRHPELSGSKTASVELAWTKNSTRPRGAGRERRQDQGRIERE</sequence>
<dbReference type="Proteomes" id="UP001189429">
    <property type="component" value="Unassembled WGS sequence"/>
</dbReference>
<feature type="region of interest" description="Disordered" evidence="1">
    <location>
        <begin position="1"/>
        <end position="102"/>
    </location>
</feature>
<dbReference type="EMBL" id="CAUYUJ010022637">
    <property type="protein sequence ID" value="CAK0911769.1"/>
    <property type="molecule type" value="Genomic_DNA"/>
</dbReference>
<evidence type="ECO:0000313" key="2">
    <source>
        <dbReference type="EMBL" id="CAK0911769.1"/>
    </source>
</evidence>
<feature type="compositionally biased region" description="Basic and acidic residues" evidence="1">
    <location>
        <begin position="88"/>
        <end position="102"/>
    </location>
</feature>
<keyword evidence="3" id="KW-1185">Reference proteome</keyword>
<accession>A0ABN9YFY9</accession>
<proteinExistence type="predicted"/>
<evidence type="ECO:0000313" key="3">
    <source>
        <dbReference type="Proteomes" id="UP001189429"/>
    </source>
</evidence>
<feature type="compositionally biased region" description="Polar residues" evidence="1">
    <location>
        <begin position="26"/>
        <end position="46"/>
    </location>
</feature>